<dbReference type="RefSeq" id="YP_009797435.1">
    <property type="nucleotide sequence ID" value="NC_047914.1"/>
</dbReference>
<proteinExistence type="predicted"/>
<organism evidence="1 2">
    <name type="scientific">Faecalibacterium phage FP_Taranis</name>
    <dbReference type="NCBI Taxonomy" id="2070186"/>
    <lineage>
        <taxon>Viruses</taxon>
        <taxon>Duplodnaviria</taxon>
        <taxon>Heunggongvirae</taxon>
        <taxon>Uroviricota</taxon>
        <taxon>Caudoviricetes</taxon>
        <taxon>Taranisvirus</taxon>
        <taxon>Taranisvirus taranis</taxon>
    </lineage>
</organism>
<accession>A0A2K9V476</accession>
<dbReference type="Proteomes" id="UP000241620">
    <property type="component" value="Segment"/>
</dbReference>
<dbReference type="EMBL" id="MG711467">
    <property type="protein sequence ID" value="AUV56885.1"/>
    <property type="molecule type" value="Genomic_DNA"/>
</dbReference>
<protein>
    <submittedName>
        <fullName evidence="1">Uncharacterized protein</fullName>
    </submittedName>
</protein>
<dbReference type="GeneID" id="54987849"/>
<dbReference type="KEGG" id="vg:54987849"/>
<keyword evidence="2" id="KW-1185">Reference proteome</keyword>
<evidence type="ECO:0000313" key="2">
    <source>
        <dbReference type="Proteomes" id="UP000241620"/>
    </source>
</evidence>
<name>A0A2K9V476_9CAUD</name>
<evidence type="ECO:0000313" key="1">
    <source>
        <dbReference type="EMBL" id="AUV56885.1"/>
    </source>
</evidence>
<reference evidence="1 2" key="1">
    <citation type="submission" date="2017-12" db="EMBL/GenBank/DDBJ databases">
        <title>Phages infecting Faecalibacterium prausnitzii belong to novel viral genera that help decipher intestinal viromes.</title>
        <authorList>
            <person name="Petit M.-A."/>
            <person name="De Paepe M."/>
            <person name="Benevides L."/>
            <person name="Langella P."/>
        </authorList>
    </citation>
    <scope>NUCLEOTIDE SEQUENCE [LARGE SCALE GENOMIC DNA]</scope>
</reference>
<sequence length="32" mass="3759">MTSKEFAKLTRAEQVARFEAYKKAAQDRTLNR</sequence>